<name>A0ABX1QVP1_9FLAO</name>
<feature type="domain" description="Fibronectin type-III" evidence="2">
    <location>
        <begin position="997"/>
        <end position="1087"/>
    </location>
</feature>
<dbReference type="InterPro" id="IPR026444">
    <property type="entry name" value="Secre_tail"/>
</dbReference>
<dbReference type="NCBIfam" id="TIGR04183">
    <property type="entry name" value="Por_Secre_tail"/>
    <property type="match status" value="1"/>
</dbReference>
<keyword evidence="4" id="KW-1185">Reference proteome</keyword>
<sequence length="1336" mass="141025">MKKTTLFNSDENRIEKAKRWLRLLSISTAFFVGQSVFGQDVGTIQIGSGTSTITGTNAIPVTNYVSSYSQQIVTAAEYASGGGAAGEITKLRYYPTNVGTVTVWNNLTVYIGNTTKTAFSSTTDWVPLTELTQVFSGVITPDPVSNSWFEIVFTAPFDYTGGNIVIAVDENTPNWTTAPTFRSYTSTANSGIMYRSDTENPDPASPPTATARVSALPQIQFEGTLASCVAPLGLVSANVTATTADVSWDPSGSSSAVGYEYVISTSNTVPTGPGTSSGSSAETFVQLDNLWSQTVYYLFVRTDCGSGSFSEWSLPISFTTLCSSVSSFTEGFESTTGTNFPSCWFKVGATGTANTQASTGFGSTRSLYMYSSTSTSRAVVSLPPVNNADADTHRMVMKVRANFTVGETIELGYLTNPADASTFMALNSIVTNSTTVPQTFSTTPTGLPSGDVVFALRTGTALLSVLIDDVTWEPIPLCPDQTGLVVANITSDGAETSWDDMSANGATGYEYAVTTSATPPVSGAATTDTFYVASTLASNTVHYLHVRTSCSGGQFGNWTSISFRTLCAAVTAPTVAETFTTYLPSCWSEATGALTASSTLNNVDGAWISYQFAGVSTSNMGTKVNLYGGSTATPDNDWMISSPIDLGSTPGLYRVKYKSALTSYNGTTAQTNLGTHVVKVVVSTDGGATWSDSNVIKTYSGTYTPTSSETIDLTAYSGVVKIGFVATSTSLSPDIDFHIDDFIVEAIPSCPDVTGLVVSSITSDSASTSWDDMSASGATGYEYAVTTTVTPPASGTATTDTFYLASGLDSNTVHYLHVRTDCGSGSFGNWVTTSFTTLCSSVTSFTEGFETTTGALFPSCWSKVGGSGSAYTQASTGISGARNVYMYSSSATSRPVVAMIPVSNASAGTHRMVMKVRANFTAGETIELGYLTTPTDATTFTPINSIVTNSTTVPQSFITIPSGLPSGDVVFALRTGTALLSVLIDDVSWEPLPLCPDQTGLVVANVTSNSASTSWDDMSGNGATGYEYAVTTTATPPTSGTATTDTFYEATSLVSNTVHYLHVRSICSGGEFGNWATLSFTTLVAPSTIPWNENFDVTGTPGGWTTNGYTVAAANASIGFPASIKFGDGTTNVIRRNSWEFSTTGSFTTNSAGEIAAGQVLSFNYKLINYPDDNQPSVGSGNYTVEISIDNGATYDLVETVTNDGVAGWQTKTYPLDAYVGEFIKVKITDTWSGTDVDADYFIGFDNFYIGEELSSPSFDKSALKVYPNPTRNILYVNYNQEISNVEVYNLVGQRVANITPNANEGQIDMSNLASGAYFVKVTSNNATRTVKVIKE</sequence>
<reference evidence="3 4" key="1">
    <citation type="submission" date="2020-02" db="EMBL/GenBank/DDBJ databases">
        <title>Flavobacterium sp. genome.</title>
        <authorList>
            <person name="Jung H.S."/>
            <person name="Baek J.H."/>
            <person name="Jeon C.O."/>
        </authorList>
    </citation>
    <scope>NUCLEOTIDE SEQUENCE [LARGE SCALE GENOMIC DNA]</scope>
    <source>
        <strain evidence="3 4">SE-s27</strain>
    </source>
</reference>
<proteinExistence type="predicted"/>
<feature type="domain" description="Fibronectin type-III" evidence="2">
    <location>
        <begin position="230"/>
        <end position="323"/>
    </location>
</feature>
<dbReference type="Gene3D" id="2.60.40.10">
    <property type="entry name" value="Immunoglobulins"/>
    <property type="match status" value="3"/>
</dbReference>
<evidence type="ECO:0000313" key="4">
    <source>
        <dbReference type="Proteomes" id="UP000767947"/>
    </source>
</evidence>
<evidence type="ECO:0000259" key="2">
    <source>
        <dbReference type="PROSITE" id="PS50853"/>
    </source>
</evidence>
<comment type="caution">
    <text evidence="3">The sequence shown here is derived from an EMBL/GenBank/DDBJ whole genome shotgun (WGS) entry which is preliminary data.</text>
</comment>
<evidence type="ECO:0000313" key="3">
    <source>
        <dbReference type="EMBL" id="NMH26345.1"/>
    </source>
</evidence>
<dbReference type="RefSeq" id="WP_169525032.1">
    <property type="nucleotide sequence ID" value="NZ_JAAMPT010000209.1"/>
</dbReference>
<dbReference type="InterPro" id="IPR036116">
    <property type="entry name" value="FN3_sf"/>
</dbReference>
<dbReference type="Proteomes" id="UP000767947">
    <property type="component" value="Unassembled WGS sequence"/>
</dbReference>
<dbReference type="CDD" id="cd00063">
    <property type="entry name" value="FN3"/>
    <property type="match status" value="1"/>
</dbReference>
<dbReference type="PROSITE" id="PS50853">
    <property type="entry name" value="FN3"/>
    <property type="match status" value="2"/>
</dbReference>
<dbReference type="Gene3D" id="2.60.120.200">
    <property type="match status" value="3"/>
</dbReference>
<dbReference type="InterPro" id="IPR013783">
    <property type="entry name" value="Ig-like_fold"/>
</dbReference>
<protein>
    <submittedName>
        <fullName evidence="3">T9SS type A sorting domain-containing protein</fullName>
    </submittedName>
</protein>
<dbReference type="EMBL" id="JAAMPT010000209">
    <property type="protein sequence ID" value="NMH26345.1"/>
    <property type="molecule type" value="Genomic_DNA"/>
</dbReference>
<gene>
    <name evidence="3" type="ORF">G6042_13845</name>
</gene>
<accession>A0ABX1QVP1</accession>
<keyword evidence="1" id="KW-0732">Signal</keyword>
<dbReference type="SMART" id="SM00060">
    <property type="entry name" value="FN3"/>
    <property type="match status" value="4"/>
</dbReference>
<dbReference type="SUPFAM" id="SSF49265">
    <property type="entry name" value="Fibronectin type III"/>
    <property type="match status" value="3"/>
</dbReference>
<organism evidence="3 4">
    <name type="scientific">Flavobacterium solisilvae</name>
    <dbReference type="NCBI Taxonomy" id="1852019"/>
    <lineage>
        <taxon>Bacteria</taxon>
        <taxon>Pseudomonadati</taxon>
        <taxon>Bacteroidota</taxon>
        <taxon>Flavobacteriia</taxon>
        <taxon>Flavobacteriales</taxon>
        <taxon>Flavobacteriaceae</taxon>
        <taxon>Flavobacterium</taxon>
    </lineage>
</organism>
<evidence type="ECO:0000256" key="1">
    <source>
        <dbReference type="ARBA" id="ARBA00022729"/>
    </source>
</evidence>
<dbReference type="Pfam" id="PF18962">
    <property type="entry name" value="Por_Secre_tail"/>
    <property type="match status" value="1"/>
</dbReference>
<dbReference type="InterPro" id="IPR003961">
    <property type="entry name" value="FN3_dom"/>
</dbReference>